<dbReference type="EMBL" id="FQUS01000014">
    <property type="protein sequence ID" value="SHF86485.1"/>
    <property type="molecule type" value="Genomic_DNA"/>
</dbReference>
<gene>
    <name evidence="1" type="ORF">SAMN05443144_11462</name>
</gene>
<name>A0A1M5F4T8_9BACT</name>
<dbReference type="STRING" id="1194090.SAMN05443144_11462"/>
<evidence type="ECO:0000313" key="2">
    <source>
        <dbReference type="Proteomes" id="UP000184041"/>
    </source>
</evidence>
<dbReference type="Proteomes" id="UP000184041">
    <property type="component" value="Unassembled WGS sequence"/>
</dbReference>
<dbReference type="AlphaFoldDB" id="A0A1M5F4T8"/>
<proteinExistence type="predicted"/>
<reference evidence="1 2" key="1">
    <citation type="submission" date="2016-11" db="EMBL/GenBank/DDBJ databases">
        <authorList>
            <person name="Jaros S."/>
            <person name="Januszkiewicz K."/>
            <person name="Wedrychowicz H."/>
        </authorList>
    </citation>
    <scope>NUCLEOTIDE SEQUENCE [LARGE SCALE GENOMIC DNA]</scope>
    <source>
        <strain evidence="1 2">DSM 21986</strain>
    </source>
</reference>
<sequence>MEKMDRLRDTITDYIYENGVEYQRLLVSKEFYEALLKEAEEHDTKVDLPRLEVKENAGYDFKLLP</sequence>
<keyword evidence="2" id="KW-1185">Reference proteome</keyword>
<organism evidence="1 2">
    <name type="scientific">Fodinibius roseus</name>
    <dbReference type="NCBI Taxonomy" id="1194090"/>
    <lineage>
        <taxon>Bacteria</taxon>
        <taxon>Pseudomonadati</taxon>
        <taxon>Balneolota</taxon>
        <taxon>Balneolia</taxon>
        <taxon>Balneolales</taxon>
        <taxon>Balneolaceae</taxon>
        <taxon>Fodinibius</taxon>
    </lineage>
</organism>
<accession>A0A1M5F4T8</accession>
<protein>
    <submittedName>
        <fullName evidence="1">Uncharacterized protein</fullName>
    </submittedName>
</protein>
<evidence type="ECO:0000313" key="1">
    <source>
        <dbReference type="EMBL" id="SHF86485.1"/>
    </source>
</evidence>